<dbReference type="SUPFAM" id="SSF50156">
    <property type="entry name" value="PDZ domain-like"/>
    <property type="match status" value="2"/>
</dbReference>
<evidence type="ECO:0000313" key="14">
    <source>
        <dbReference type="Proteomes" id="UP000214747"/>
    </source>
</evidence>
<dbReference type="GO" id="GO:0016020">
    <property type="term" value="C:membrane"/>
    <property type="evidence" value="ECO:0007669"/>
    <property type="project" value="UniProtKB-SubCell"/>
</dbReference>
<dbReference type="CDD" id="cd23081">
    <property type="entry name" value="cpPDZ_EcRseP-like"/>
    <property type="match status" value="1"/>
</dbReference>
<feature type="domain" description="PDZ" evidence="12">
    <location>
        <begin position="214"/>
        <end position="261"/>
    </location>
</feature>
<evidence type="ECO:0000256" key="6">
    <source>
        <dbReference type="ARBA" id="ARBA00022801"/>
    </source>
</evidence>
<dbReference type="InterPro" id="IPR036034">
    <property type="entry name" value="PDZ_sf"/>
</dbReference>
<feature type="transmembrane region" description="Helical" evidence="11">
    <location>
        <begin position="101"/>
        <end position="124"/>
    </location>
</feature>
<dbReference type="InterPro" id="IPR008915">
    <property type="entry name" value="Peptidase_M50"/>
</dbReference>
<dbReference type="GO" id="GO:0006508">
    <property type="term" value="P:proteolysis"/>
    <property type="evidence" value="ECO:0007669"/>
    <property type="project" value="UniProtKB-KW"/>
</dbReference>
<evidence type="ECO:0000256" key="1">
    <source>
        <dbReference type="ARBA" id="ARBA00001947"/>
    </source>
</evidence>
<evidence type="ECO:0000256" key="11">
    <source>
        <dbReference type="RuleBase" id="RU362031"/>
    </source>
</evidence>
<evidence type="ECO:0000256" key="10">
    <source>
        <dbReference type="ARBA" id="ARBA00023136"/>
    </source>
</evidence>
<dbReference type="InterPro" id="IPR001478">
    <property type="entry name" value="PDZ"/>
</dbReference>
<dbReference type="GO" id="GO:0004222">
    <property type="term" value="F:metalloendopeptidase activity"/>
    <property type="evidence" value="ECO:0007669"/>
    <property type="project" value="InterPro"/>
</dbReference>
<dbReference type="SMART" id="SM00228">
    <property type="entry name" value="PDZ"/>
    <property type="match status" value="2"/>
</dbReference>
<evidence type="ECO:0000256" key="5">
    <source>
        <dbReference type="ARBA" id="ARBA00022692"/>
    </source>
</evidence>
<dbReference type="PANTHER" id="PTHR42837">
    <property type="entry name" value="REGULATOR OF SIGMA-E PROTEASE RSEP"/>
    <property type="match status" value="1"/>
</dbReference>
<keyword evidence="6 11" id="KW-0378">Hydrolase</keyword>
<evidence type="ECO:0000256" key="2">
    <source>
        <dbReference type="ARBA" id="ARBA00004141"/>
    </source>
</evidence>
<comment type="subcellular location">
    <subcellularLocation>
        <location evidence="2">Membrane</location>
        <topology evidence="2">Multi-pass membrane protein</topology>
    </subcellularLocation>
</comment>
<protein>
    <recommendedName>
        <fullName evidence="11">Zinc metalloprotease</fullName>
        <ecNumber evidence="11">3.4.24.-</ecNumber>
    </recommendedName>
</protein>
<dbReference type="AlphaFoldDB" id="A0A225T2M0"/>
<gene>
    <name evidence="13" type="primary">rseP</name>
    <name evidence="13" type="ORF">CEJ45_03705</name>
</gene>
<dbReference type="EC" id="3.4.24.-" evidence="11"/>
<dbReference type="CDD" id="cd06163">
    <property type="entry name" value="S2P-M50_PDZ_RseP-like"/>
    <property type="match status" value="1"/>
</dbReference>
<feature type="transmembrane region" description="Helical" evidence="11">
    <location>
        <begin position="379"/>
        <end position="399"/>
    </location>
</feature>
<dbReference type="Proteomes" id="UP000214747">
    <property type="component" value="Unassembled WGS sequence"/>
</dbReference>
<evidence type="ECO:0000256" key="7">
    <source>
        <dbReference type="ARBA" id="ARBA00022833"/>
    </source>
</evidence>
<feature type="transmembrane region" description="Helical" evidence="11">
    <location>
        <begin position="435"/>
        <end position="455"/>
    </location>
</feature>
<organism evidence="13 14">
    <name type="scientific">Herbaspirillum aquaticum</name>
    <dbReference type="NCBI Taxonomy" id="568783"/>
    <lineage>
        <taxon>Bacteria</taxon>
        <taxon>Pseudomonadati</taxon>
        <taxon>Pseudomonadota</taxon>
        <taxon>Betaproteobacteria</taxon>
        <taxon>Burkholderiales</taxon>
        <taxon>Oxalobacteraceae</taxon>
        <taxon>Herbaspirillum</taxon>
    </lineage>
</organism>
<dbReference type="Gene3D" id="2.30.42.10">
    <property type="match status" value="2"/>
</dbReference>
<dbReference type="InterPro" id="IPR041489">
    <property type="entry name" value="PDZ_6"/>
</dbReference>
<name>A0A225T2M0_9BURK</name>
<dbReference type="GO" id="GO:0046872">
    <property type="term" value="F:metal ion binding"/>
    <property type="evidence" value="ECO:0007669"/>
    <property type="project" value="UniProtKB-KW"/>
</dbReference>
<keyword evidence="7 11" id="KW-0862">Zinc</keyword>
<evidence type="ECO:0000256" key="4">
    <source>
        <dbReference type="ARBA" id="ARBA00022670"/>
    </source>
</evidence>
<keyword evidence="10 11" id="KW-0472">Membrane</keyword>
<evidence type="ECO:0000256" key="3">
    <source>
        <dbReference type="ARBA" id="ARBA00007931"/>
    </source>
</evidence>
<dbReference type="Pfam" id="PF17820">
    <property type="entry name" value="PDZ_6"/>
    <property type="match status" value="2"/>
</dbReference>
<evidence type="ECO:0000256" key="9">
    <source>
        <dbReference type="ARBA" id="ARBA00023049"/>
    </source>
</evidence>
<keyword evidence="8 11" id="KW-1133">Transmembrane helix</keyword>
<comment type="caution">
    <text evidence="13">The sequence shown here is derived from an EMBL/GenBank/DDBJ whole genome shotgun (WGS) entry which is preliminary data.</text>
</comment>
<keyword evidence="9 11" id="KW-0482">Metalloprotease</keyword>
<dbReference type="PANTHER" id="PTHR42837:SF2">
    <property type="entry name" value="MEMBRANE METALLOPROTEASE ARASP2, CHLOROPLASTIC-RELATED"/>
    <property type="match status" value="1"/>
</dbReference>
<comment type="cofactor">
    <cofactor evidence="1 11">
        <name>Zn(2+)</name>
        <dbReference type="ChEBI" id="CHEBI:29105"/>
    </cofactor>
</comment>
<dbReference type="PROSITE" id="PS50106">
    <property type="entry name" value="PDZ"/>
    <property type="match status" value="1"/>
</dbReference>
<evidence type="ECO:0000259" key="12">
    <source>
        <dbReference type="PROSITE" id="PS50106"/>
    </source>
</evidence>
<reference evidence="13 14" key="1">
    <citation type="journal article" date="2010" name="Int. J. Syst. Evol. Microbiol.">
        <title>Reclassification of Herbaspirillum putei as a later heterotypic synonym of Herbaspirillum huttiense, with the description of H. huttiense subsp. huttiense subsp. nov. and H. huttiense subsp. putei subsp. nov., comb. nov., and description of Herbaspirillum aquaticum sp. nov.</title>
        <authorList>
            <person name="Dobritsa A.P."/>
            <person name="Reddy M.C."/>
            <person name="Samadpour M."/>
        </authorList>
    </citation>
    <scope>NUCLEOTIDE SEQUENCE [LARGE SCALE GENOMIC DNA]</scope>
    <source>
        <strain evidence="13 14">IEH 4430</strain>
    </source>
</reference>
<accession>A0A225T2M0</accession>
<keyword evidence="5 11" id="KW-0812">Transmembrane</keyword>
<keyword evidence="14" id="KW-1185">Reference proteome</keyword>
<comment type="similarity">
    <text evidence="3 11">Belongs to the peptidase M50B family.</text>
</comment>
<dbReference type="RefSeq" id="WP_088753861.1">
    <property type="nucleotide sequence ID" value="NZ_JARJFG010000018.1"/>
</dbReference>
<keyword evidence="11" id="KW-0479">Metal-binding</keyword>
<sequence>MNLLHTLIAFFVALGSLVVVHELGHYLVARWCGVKVLRFSVGMGRVIWSRRFGRDQTEWALSVLPLGGYVKMLDAREQPLEDIPEADLKREFTRQSVWRRIAIVAAGPIANFLLAIVLFAGLYMHGVPEPVPVLRAAAEQTAAYQAGLRAGDRITAINGAPVQVWSEVRWKLMQLVLEKADARIDVERPNPNGSGKLLNTVTLRLGGIDSNELEGDFLAKLGLSLARPPAVLGKIMDGPAKTAGLQSGDRITAIDGVPVQDGLAFVEKVRESAGKPLLLQAVRGSTPLEVRVTPDTVEEGESGKRIGRIKVEVPLAPEMATVSDDPLTAVAKGAQRTWDTSVMTIKMIGKMIVGQVSLKNITGPITIADYAGQTARVGLVSYLSFLAFISISLGVMNLLPIPVLDGGHLLYYALEILTGRPVSERFGEIAQRAGLGLLMALMLVAAFNDIVRLMFQG</sequence>
<dbReference type="NCBIfam" id="TIGR00054">
    <property type="entry name" value="RIP metalloprotease RseP"/>
    <property type="match status" value="1"/>
</dbReference>
<evidence type="ECO:0000313" key="13">
    <source>
        <dbReference type="EMBL" id="OWY36323.1"/>
    </source>
</evidence>
<keyword evidence="4 13" id="KW-0645">Protease</keyword>
<dbReference type="InterPro" id="IPR004387">
    <property type="entry name" value="Pept_M50_Zn"/>
</dbReference>
<dbReference type="Pfam" id="PF02163">
    <property type="entry name" value="Peptidase_M50"/>
    <property type="match status" value="1"/>
</dbReference>
<proteinExistence type="inferred from homology"/>
<dbReference type="EMBL" id="NJGV01000002">
    <property type="protein sequence ID" value="OWY36323.1"/>
    <property type="molecule type" value="Genomic_DNA"/>
</dbReference>
<evidence type="ECO:0000256" key="8">
    <source>
        <dbReference type="ARBA" id="ARBA00022989"/>
    </source>
</evidence>